<dbReference type="PANTHER" id="PTHR46211:SF14">
    <property type="entry name" value="GLYCEROPHOSPHODIESTER PHOSPHODIESTERASE"/>
    <property type="match status" value="1"/>
</dbReference>
<dbReference type="InterPro" id="IPR010496">
    <property type="entry name" value="AL/BT2_dom"/>
</dbReference>
<sequence>MKLSFLTIILLSSFSVESYAESTTNIKSANISATSALGKTYAQVNFEQQKIIPQGWRVPGNNAGNIFIRDGFLHIDARKSATQTTSILLPTELANLQNYRIDVEFTLDQAVNPSRWGSVIYDVVAAQGFIPKKYYQLTLRADTAAKNGTEFGNRKINGQWNVIETKEFSENIKANQLYKATILVHGNRVQQYLNNVLLQNVELDQSQLNGEIGLSAAGLVMKVKSIQVSEQNTALPNLNNKVTAVQESATQVSAAATLIQKMSADLNVNAVQANQVYYRLDAKLNLLDVSGNPIFTLQHYLNNTQRKNIAVLSIQDQQTILALKQLAKSQDLSDLTLLSSETELLQFAHQYIPMTRTALDLSKAKNFSSSRKDLNTITQMTNQAFAKIVVLPKALIDVKNVSFLQRLLMTVWVDSSATTAPEVASILASGVNGIITSDSAAFDALLKQFPQNTLLRKPFIIGHRGVPSLEDENTIESAKHAVALGADIVENDIYITKDNHVVVMHDETVNRTTKGTGKIEEMTLAEVQQLRTKNKNYHVPTLAEYFSTFKNTPNFVLMIELKSTNPKLVPALKAEIEKYGVENQVVITSFNREQIQLVKKYIPMVSTGVLIQTMPSSNQVLISSRQILAEAQKYTSSYHPPYRNDLTKLFAETQHRGVTYWPWNLNETTFKQLYVAGLNGVTTNFVQLYSKNIVDIQAPTELKIKVGQPVHMAVRLKQQDGMALEGQAQQFIVLAGSPQHELKAESLSFTQKGTAYVLAGYKYQMDQQYFYHIFSKPVKVTIK</sequence>
<feature type="domain" description="GP-PDE" evidence="2">
    <location>
        <begin position="458"/>
        <end position="693"/>
    </location>
</feature>
<feature type="signal peptide" evidence="1">
    <location>
        <begin position="1"/>
        <end position="20"/>
    </location>
</feature>
<dbReference type="Proteomes" id="UP000242765">
    <property type="component" value="Unassembled WGS sequence"/>
</dbReference>
<keyword evidence="1" id="KW-0732">Signal</keyword>
<name>A0A1Y3CDX3_9GAMM</name>
<dbReference type="InterPro" id="IPR017946">
    <property type="entry name" value="PLC-like_Pdiesterase_TIM-brl"/>
</dbReference>
<protein>
    <submittedName>
        <fullName evidence="3">Glycerophosphodiester phosphodiesterase</fullName>
    </submittedName>
</protein>
<dbReference type="Gene3D" id="2.60.120.560">
    <property type="entry name" value="Exo-inulinase, domain 1"/>
    <property type="match status" value="1"/>
</dbReference>
<dbReference type="PANTHER" id="PTHR46211">
    <property type="entry name" value="GLYCEROPHOSPHORYL DIESTER PHOSPHODIESTERASE"/>
    <property type="match status" value="1"/>
</dbReference>
<dbReference type="AlphaFoldDB" id="A0A1Y3CDX3"/>
<accession>A0A1Y3CDX3</accession>
<dbReference type="Pfam" id="PF03009">
    <property type="entry name" value="GDPD"/>
    <property type="match status" value="1"/>
</dbReference>
<dbReference type="Pfam" id="PF06439">
    <property type="entry name" value="3keto-disac_hyd"/>
    <property type="match status" value="1"/>
</dbReference>
<dbReference type="EMBL" id="NEGB01000007">
    <property type="protein sequence ID" value="OTG64325.1"/>
    <property type="molecule type" value="Genomic_DNA"/>
</dbReference>
<reference evidence="3 4" key="1">
    <citation type="submission" date="2017-04" db="EMBL/GenBank/DDBJ databases">
        <title>High diversity of culturable Acinetobacter species in natural soil and water ecosystems.</title>
        <authorList>
            <person name="Nemec A."/>
            <person name="Radolfova-Krizova L."/>
        </authorList>
    </citation>
    <scope>NUCLEOTIDE SEQUENCE [LARGE SCALE GENOMIC DNA]</scope>
    <source>
        <strain evidence="3 4">ANC 4999</strain>
    </source>
</reference>
<dbReference type="SUPFAM" id="SSF51695">
    <property type="entry name" value="PLC-like phosphodiesterases"/>
    <property type="match status" value="1"/>
</dbReference>
<evidence type="ECO:0000313" key="3">
    <source>
        <dbReference type="EMBL" id="OTG64325.1"/>
    </source>
</evidence>
<dbReference type="Gene3D" id="3.20.20.190">
    <property type="entry name" value="Phosphatidylinositol (PI) phosphodiesterase"/>
    <property type="match status" value="1"/>
</dbReference>
<dbReference type="OrthoDB" id="9795622at2"/>
<feature type="chain" id="PRO_5012395587" evidence="1">
    <location>
        <begin position="21"/>
        <end position="783"/>
    </location>
</feature>
<evidence type="ECO:0000313" key="4">
    <source>
        <dbReference type="Proteomes" id="UP000242765"/>
    </source>
</evidence>
<dbReference type="RefSeq" id="WP_086204308.1">
    <property type="nucleotide sequence ID" value="NZ_NEGB01000007.1"/>
</dbReference>
<dbReference type="GO" id="GO:0006629">
    <property type="term" value="P:lipid metabolic process"/>
    <property type="evidence" value="ECO:0007669"/>
    <property type="project" value="InterPro"/>
</dbReference>
<dbReference type="GO" id="GO:0008081">
    <property type="term" value="F:phosphoric diester hydrolase activity"/>
    <property type="evidence" value="ECO:0007669"/>
    <property type="project" value="InterPro"/>
</dbReference>
<gene>
    <name evidence="3" type="ORF">B9T28_12250</name>
</gene>
<dbReference type="STRING" id="1977882.B9T28_12250"/>
<organism evidence="3 4">
    <name type="scientific">Acinetobacter silvestris</name>
    <dbReference type="NCBI Taxonomy" id="1977882"/>
    <lineage>
        <taxon>Bacteria</taxon>
        <taxon>Pseudomonadati</taxon>
        <taxon>Pseudomonadota</taxon>
        <taxon>Gammaproteobacteria</taxon>
        <taxon>Moraxellales</taxon>
        <taxon>Moraxellaceae</taxon>
        <taxon>Acinetobacter</taxon>
    </lineage>
</organism>
<dbReference type="InterPro" id="IPR030395">
    <property type="entry name" value="GP_PDE_dom"/>
</dbReference>
<keyword evidence="4" id="KW-1185">Reference proteome</keyword>
<evidence type="ECO:0000259" key="2">
    <source>
        <dbReference type="PROSITE" id="PS51704"/>
    </source>
</evidence>
<proteinExistence type="predicted"/>
<evidence type="ECO:0000256" key="1">
    <source>
        <dbReference type="SAM" id="SignalP"/>
    </source>
</evidence>
<comment type="caution">
    <text evidence="3">The sequence shown here is derived from an EMBL/GenBank/DDBJ whole genome shotgun (WGS) entry which is preliminary data.</text>
</comment>
<dbReference type="PROSITE" id="PS51704">
    <property type="entry name" value="GP_PDE"/>
    <property type="match status" value="1"/>
</dbReference>